<dbReference type="GO" id="GO:0006508">
    <property type="term" value="P:proteolysis"/>
    <property type="evidence" value="ECO:0007669"/>
    <property type="project" value="UniProtKB-KW"/>
</dbReference>
<dbReference type="Pfam" id="PF13365">
    <property type="entry name" value="Trypsin_2"/>
    <property type="match status" value="1"/>
</dbReference>
<comment type="caution">
    <text evidence="7">The sequence shown here is derived from an EMBL/GenBank/DDBJ whole genome shotgun (WGS) entry which is preliminary data.</text>
</comment>
<dbReference type="RefSeq" id="WP_191165686.1">
    <property type="nucleotide sequence ID" value="NZ_JACWMX010000010.1"/>
</dbReference>
<evidence type="ECO:0000256" key="1">
    <source>
        <dbReference type="ARBA" id="ARBA00008764"/>
    </source>
</evidence>
<dbReference type="PRINTS" id="PR00839">
    <property type="entry name" value="V8PROTEASE"/>
</dbReference>
<evidence type="ECO:0000256" key="5">
    <source>
        <dbReference type="ARBA" id="ARBA00022825"/>
    </source>
</evidence>
<evidence type="ECO:0000256" key="6">
    <source>
        <dbReference type="RuleBase" id="RU004296"/>
    </source>
</evidence>
<keyword evidence="5 6" id="KW-0720">Serine protease</keyword>
<dbReference type="AlphaFoldDB" id="A0A926S804"/>
<dbReference type="InterPro" id="IPR008256">
    <property type="entry name" value="Peptidase_S1B"/>
</dbReference>
<dbReference type="EC" id="3.4.21.-" evidence="6"/>
<keyword evidence="4 6" id="KW-0378">Hydrolase</keyword>
<reference evidence="7" key="1">
    <citation type="submission" date="2020-09" db="EMBL/GenBank/DDBJ databases">
        <title>Novel species of Mucilaginibacter isolated from a glacier on the Tibetan Plateau.</title>
        <authorList>
            <person name="Liu Q."/>
            <person name="Xin Y.-H."/>
        </authorList>
    </citation>
    <scope>NUCLEOTIDE SEQUENCE</scope>
    <source>
        <strain evidence="7">ZB1P21</strain>
    </source>
</reference>
<dbReference type="GO" id="GO:0008236">
    <property type="term" value="F:serine-type peptidase activity"/>
    <property type="evidence" value="ECO:0007669"/>
    <property type="project" value="UniProtKB-KW"/>
</dbReference>
<name>A0A926S804_9SPHI</name>
<dbReference type="Gene3D" id="2.40.10.10">
    <property type="entry name" value="Trypsin-like serine proteases"/>
    <property type="match status" value="2"/>
</dbReference>
<dbReference type="EMBL" id="JACWMX010000010">
    <property type="protein sequence ID" value="MBD1395246.1"/>
    <property type="molecule type" value="Genomic_DNA"/>
</dbReference>
<gene>
    <name evidence="7" type="ORF">IDJ76_19235</name>
</gene>
<dbReference type="Proteomes" id="UP000619078">
    <property type="component" value="Unassembled WGS sequence"/>
</dbReference>
<organism evidence="7 8">
    <name type="scientific">Mucilaginibacter glaciei</name>
    <dbReference type="NCBI Taxonomy" id="2772109"/>
    <lineage>
        <taxon>Bacteria</taxon>
        <taxon>Pseudomonadati</taxon>
        <taxon>Bacteroidota</taxon>
        <taxon>Sphingobacteriia</taxon>
        <taxon>Sphingobacteriales</taxon>
        <taxon>Sphingobacteriaceae</taxon>
        <taxon>Mucilaginibacter</taxon>
    </lineage>
</organism>
<evidence type="ECO:0000256" key="3">
    <source>
        <dbReference type="ARBA" id="ARBA00022729"/>
    </source>
</evidence>
<evidence type="ECO:0000256" key="2">
    <source>
        <dbReference type="ARBA" id="ARBA00022670"/>
    </source>
</evidence>
<protein>
    <recommendedName>
        <fullName evidence="6">Serine protease</fullName>
        <ecNumber evidence="6">3.4.21.-</ecNumber>
    </recommendedName>
</protein>
<evidence type="ECO:0000256" key="4">
    <source>
        <dbReference type="ARBA" id="ARBA00022801"/>
    </source>
</evidence>
<sequence length="380" mass="41643">MTENILLRYARLLGSGTSPSALERSIETQTDLSDEAITDRILISTESIQGNKRHLTKQTEAEIIQAIKFSGKKALKAIRAGDVTAFQDRSLTEALEVIVQLDGTRPSFLIRDSQIDKSSCAAGAWSDSIDVSNGLLNRFLGSVGRIGKHYHDQSRYCGTGFLVQQNMMITNHHVLQCIAKFDNQSKVWIIDQNTHIDFGYELGGTITHPVRRITKVVFAGGNNFPIRYHNTLDMAILELEPSGLVFETFELSNSYPATGTKIYTVGYPGPPPQGEYDNALLRSLFQNEYGCKRLAPGIITDAFDLLPHWSFAHDATSLGGSSGSVILTIGQEDLATGLHYGGYIFPPSENYAHALGKAEGADGITGQPLTEILEQYGLSR</sequence>
<accession>A0A926S804</accession>
<keyword evidence="2 6" id="KW-0645">Protease</keyword>
<evidence type="ECO:0000313" key="8">
    <source>
        <dbReference type="Proteomes" id="UP000619078"/>
    </source>
</evidence>
<dbReference type="InterPro" id="IPR043504">
    <property type="entry name" value="Peptidase_S1_PA_chymotrypsin"/>
</dbReference>
<evidence type="ECO:0000313" key="7">
    <source>
        <dbReference type="EMBL" id="MBD1395246.1"/>
    </source>
</evidence>
<proteinExistence type="inferred from homology"/>
<dbReference type="InterPro" id="IPR009003">
    <property type="entry name" value="Peptidase_S1_PA"/>
</dbReference>
<dbReference type="SUPFAM" id="SSF50494">
    <property type="entry name" value="Trypsin-like serine proteases"/>
    <property type="match status" value="1"/>
</dbReference>
<comment type="similarity">
    <text evidence="1 6">Belongs to the peptidase S1B family.</text>
</comment>
<keyword evidence="3" id="KW-0732">Signal</keyword>
<keyword evidence="8" id="KW-1185">Reference proteome</keyword>